<dbReference type="RefSeq" id="WP_251487719.1">
    <property type="nucleotide sequence ID" value="NZ_CAJSLV010000046.1"/>
</dbReference>
<dbReference type="Pfam" id="PF25595">
    <property type="entry name" value="Phage_TTP_16"/>
    <property type="match status" value="1"/>
</dbReference>
<evidence type="ECO:0000313" key="2">
    <source>
        <dbReference type="Proteomes" id="UP001152519"/>
    </source>
</evidence>
<reference evidence="1" key="1">
    <citation type="submission" date="2021-05" db="EMBL/GenBank/DDBJ databases">
        <authorList>
            <person name="Arsene-Ploetze F."/>
        </authorList>
    </citation>
    <scope>NUCLEOTIDE SEQUENCE</scope>
    <source>
        <strain evidence="1">DSM 42138</strain>
    </source>
</reference>
<name>A0A9W4DJX4_9ACTN</name>
<dbReference type="AlphaFoldDB" id="A0A9W4DJX4"/>
<organism evidence="1 2">
    <name type="scientific">Actinacidiphila cocklensis</name>
    <dbReference type="NCBI Taxonomy" id="887465"/>
    <lineage>
        <taxon>Bacteria</taxon>
        <taxon>Bacillati</taxon>
        <taxon>Actinomycetota</taxon>
        <taxon>Actinomycetes</taxon>
        <taxon>Kitasatosporales</taxon>
        <taxon>Streptomycetaceae</taxon>
        <taxon>Actinacidiphila</taxon>
    </lineage>
</organism>
<proteinExistence type="predicted"/>
<keyword evidence="2" id="KW-1185">Reference proteome</keyword>
<comment type="caution">
    <text evidence="1">The sequence shown here is derived from an EMBL/GenBank/DDBJ whole genome shotgun (WGS) entry which is preliminary data.</text>
</comment>
<dbReference type="Proteomes" id="UP001152519">
    <property type="component" value="Unassembled WGS sequence"/>
</dbReference>
<protein>
    <submittedName>
        <fullName evidence="1">Uncharacterized protein</fullName>
    </submittedName>
</protein>
<dbReference type="EMBL" id="CAJSLV010000046">
    <property type="protein sequence ID" value="CAG6392776.1"/>
    <property type="molecule type" value="Genomic_DNA"/>
</dbReference>
<accession>A0A9W4DJX4</accession>
<sequence length="160" mass="17017">MSATPISQSTRYYRQGISKVLWVPSIATLSAPSRAELNAGIDLSPEISASSGWEVTGNTEDTNALGSRFTGKVPSNTTAGDSSLTFFADATSVDVRTVLLRGDFGNVVWMDEGDVVNYLMDVFPVQVTGVPKQRDISAVAGIMVNFATLREPAENVSIPA</sequence>
<dbReference type="InterPro" id="IPR058009">
    <property type="entry name" value="TTP_Phage_16"/>
</dbReference>
<evidence type="ECO:0000313" key="1">
    <source>
        <dbReference type="EMBL" id="CAG6392776.1"/>
    </source>
</evidence>
<gene>
    <name evidence="1" type="ORF">SCOCK_180153</name>
</gene>